<dbReference type="EMBL" id="OX459955">
    <property type="protein sequence ID" value="CAI9159985.1"/>
    <property type="molecule type" value="Genomic_DNA"/>
</dbReference>
<gene>
    <name evidence="2" type="ORF">MRATA1EN1_LOCUS8947</name>
</gene>
<protein>
    <submittedName>
        <fullName evidence="2">Uncharacterized protein</fullName>
    </submittedName>
</protein>
<evidence type="ECO:0000313" key="2">
    <source>
        <dbReference type="EMBL" id="CAI9159985.1"/>
    </source>
</evidence>
<feature type="compositionally biased region" description="Basic and acidic residues" evidence="1">
    <location>
        <begin position="184"/>
        <end position="207"/>
    </location>
</feature>
<feature type="compositionally biased region" description="Polar residues" evidence="1">
    <location>
        <begin position="345"/>
        <end position="358"/>
    </location>
</feature>
<accession>A0ABN8YEK2</accession>
<sequence length="368" mass="40043">MCSGTGRACLHRAGGGPERPCPLSEPQLYMGVVGGACLAGRITWVTGRGAHARLHRALPACLELEPEAAMFKESEAECQVLFNWCAQKSAGSTGDPHKHCWPWRSAFAFHAEPWRSGVRGLQAPRPGPAFRCPCRPPLRRPRRRGSLLPSVGRRRQRGARGSPRPWASPCPRAPRAISHQGLRCPREGGGSERARHPPRVTQHDGREGPALAPGRDPHGPSAVSRVCLRSAARPGHRRCPVNPSRVWYHARTRLPQGPGALLSALDLRPTALVVCEDLADVPSSSPAEPNRSLRVHASCLSSPLHWAGSAPRPPPAWLSAWPPGEGARQPRRQGTQRAGRREHQTPLTSHPSVLQPATYSRDVKLRVT</sequence>
<feature type="region of interest" description="Disordered" evidence="1">
    <location>
        <begin position="311"/>
        <end position="368"/>
    </location>
</feature>
<dbReference type="Proteomes" id="UP001176941">
    <property type="component" value="Chromosome 19"/>
</dbReference>
<evidence type="ECO:0000313" key="3">
    <source>
        <dbReference type="Proteomes" id="UP001176941"/>
    </source>
</evidence>
<evidence type="ECO:0000256" key="1">
    <source>
        <dbReference type="SAM" id="MobiDB-lite"/>
    </source>
</evidence>
<organism evidence="2 3">
    <name type="scientific">Rangifer tarandus platyrhynchus</name>
    <name type="common">Svalbard reindeer</name>
    <dbReference type="NCBI Taxonomy" id="3082113"/>
    <lineage>
        <taxon>Eukaryota</taxon>
        <taxon>Metazoa</taxon>
        <taxon>Chordata</taxon>
        <taxon>Craniata</taxon>
        <taxon>Vertebrata</taxon>
        <taxon>Euteleostomi</taxon>
        <taxon>Mammalia</taxon>
        <taxon>Eutheria</taxon>
        <taxon>Laurasiatheria</taxon>
        <taxon>Artiodactyla</taxon>
        <taxon>Ruminantia</taxon>
        <taxon>Pecora</taxon>
        <taxon>Cervidae</taxon>
        <taxon>Odocoileinae</taxon>
        <taxon>Rangifer</taxon>
    </lineage>
</organism>
<feature type="region of interest" description="Disordered" evidence="1">
    <location>
        <begin position="131"/>
        <end position="222"/>
    </location>
</feature>
<keyword evidence="3" id="KW-1185">Reference proteome</keyword>
<name>A0ABN8YEK2_RANTA</name>
<proteinExistence type="predicted"/>
<reference evidence="2" key="1">
    <citation type="submission" date="2023-04" db="EMBL/GenBank/DDBJ databases">
        <authorList>
            <consortium name="ELIXIR-Norway"/>
        </authorList>
    </citation>
    <scope>NUCLEOTIDE SEQUENCE [LARGE SCALE GENOMIC DNA]</scope>
</reference>